<feature type="transmembrane region" description="Helical" evidence="2">
    <location>
        <begin position="6"/>
        <end position="28"/>
    </location>
</feature>
<gene>
    <name evidence="3" type="ORF">J3A84_07770</name>
</gene>
<keyword evidence="4" id="KW-1185">Reference proteome</keyword>
<evidence type="ECO:0000313" key="3">
    <source>
        <dbReference type="EMBL" id="MBO1264923.1"/>
    </source>
</evidence>
<proteinExistence type="predicted"/>
<feature type="region of interest" description="Disordered" evidence="1">
    <location>
        <begin position="39"/>
        <end position="60"/>
    </location>
</feature>
<sequence length="83" mass="9368">MNSDTLLYLLVIGLIAVIAAGAFIADVIRKKDFIDQVSGKKPERKMNRKRKISYDKPVEEDPQVTIDREVLRTRSGQNVLGPK</sequence>
<evidence type="ECO:0000313" key="4">
    <source>
        <dbReference type="Proteomes" id="UP000664218"/>
    </source>
</evidence>
<dbReference type="AlphaFoldDB" id="A0A939HCS3"/>
<dbReference type="EMBL" id="JAFNJU010000005">
    <property type="protein sequence ID" value="MBO1264923.1"/>
    <property type="molecule type" value="Genomic_DNA"/>
</dbReference>
<keyword evidence="2" id="KW-1133">Transmembrane helix</keyword>
<organism evidence="3 4">
    <name type="scientific">Proteiniclasticum aestuarii</name>
    <dbReference type="NCBI Taxonomy" id="2817862"/>
    <lineage>
        <taxon>Bacteria</taxon>
        <taxon>Bacillati</taxon>
        <taxon>Bacillota</taxon>
        <taxon>Clostridia</taxon>
        <taxon>Eubacteriales</taxon>
        <taxon>Clostridiaceae</taxon>
        <taxon>Proteiniclasticum</taxon>
    </lineage>
</organism>
<dbReference type="RefSeq" id="WP_207599447.1">
    <property type="nucleotide sequence ID" value="NZ_JAFNJU010000005.1"/>
</dbReference>
<evidence type="ECO:0000256" key="1">
    <source>
        <dbReference type="SAM" id="MobiDB-lite"/>
    </source>
</evidence>
<evidence type="ECO:0000256" key="2">
    <source>
        <dbReference type="SAM" id="Phobius"/>
    </source>
</evidence>
<keyword evidence="2" id="KW-0812">Transmembrane</keyword>
<dbReference type="Proteomes" id="UP000664218">
    <property type="component" value="Unassembled WGS sequence"/>
</dbReference>
<keyword evidence="2" id="KW-0472">Membrane</keyword>
<accession>A0A939HCS3</accession>
<protein>
    <submittedName>
        <fullName evidence="3">Uncharacterized protein</fullName>
    </submittedName>
</protein>
<reference evidence="3" key="1">
    <citation type="submission" date="2021-03" db="EMBL/GenBank/DDBJ databases">
        <title>Proteiniclasticum marinus sp. nov., isolated from tidal flat sediment.</title>
        <authorList>
            <person name="Namirimu T."/>
            <person name="Yang J.-A."/>
            <person name="Yang S.-H."/>
            <person name="Kim Y.-J."/>
            <person name="Kwon K.K."/>
        </authorList>
    </citation>
    <scope>NUCLEOTIDE SEQUENCE</scope>
    <source>
        <strain evidence="3">SCR006</strain>
    </source>
</reference>
<comment type="caution">
    <text evidence="3">The sequence shown here is derived from an EMBL/GenBank/DDBJ whole genome shotgun (WGS) entry which is preliminary data.</text>
</comment>
<name>A0A939HCS3_9CLOT</name>